<dbReference type="STRING" id="1236976.JCM16418_1834"/>
<sequence>MTTLEGRVVQDADRLDAIGAIGIARTFAYAGAKGNLIYNPDKPARMDMTPEQYRNEPGTAINHFDEKLLKLNNLLNTESARMIGEKRHSFMEQFLTEFYAEWNVQ</sequence>
<dbReference type="eggNOG" id="COG1418">
    <property type="taxonomic scope" value="Bacteria"/>
</dbReference>
<dbReference type="SUPFAM" id="SSF109604">
    <property type="entry name" value="HD-domain/PDEase-like"/>
    <property type="match status" value="1"/>
</dbReference>
<organism evidence="1 2">
    <name type="scientific">Paenibacillus pini JCM 16418</name>
    <dbReference type="NCBI Taxonomy" id="1236976"/>
    <lineage>
        <taxon>Bacteria</taxon>
        <taxon>Bacillati</taxon>
        <taxon>Bacillota</taxon>
        <taxon>Bacilli</taxon>
        <taxon>Bacillales</taxon>
        <taxon>Paenibacillaceae</taxon>
        <taxon>Paenibacillus</taxon>
    </lineage>
</organism>
<name>W7YT43_9BACL</name>
<reference evidence="1 2" key="1">
    <citation type="journal article" date="2014" name="Genome Announc.">
        <title>Draft Genome Sequence of Paenibacillus pini JCM 16418T, Isolated from the Rhizosphere of Pine Tree.</title>
        <authorList>
            <person name="Yuki M."/>
            <person name="Oshima K."/>
            <person name="Suda W."/>
            <person name="Oshida Y."/>
            <person name="Kitamura K."/>
            <person name="Iida Y."/>
            <person name="Hattori M."/>
            <person name="Ohkuma M."/>
        </authorList>
    </citation>
    <scope>NUCLEOTIDE SEQUENCE [LARGE SCALE GENOMIC DNA]</scope>
    <source>
        <strain evidence="1 2">JCM 16418</strain>
    </source>
</reference>
<dbReference type="Gene3D" id="1.10.3210.50">
    <property type="match status" value="1"/>
</dbReference>
<proteinExistence type="predicted"/>
<dbReference type="Proteomes" id="UP000019364">
    <property type="component" value="Unassembled WGS sequence"/>
</dbReference>
<dbReference type="EMBL" id="BAVZ01000004">
    <property type="protein sequence ID" value="GAF07806.1"/>
    <property type="molecule type" value="Genomic_DNA"/>
</dbReference>
<evidence type="ECO:0000313" key="2">
    <source>
        <dbReference type="Proteomes" id="UP000019364"/>
    </source>
</evidence>
<protein>
    <submittedName>
        <fullName evidence="1">HD domain protein</fullName>
    </submittedName>
</protein>
<accession>W7YT43</accession>
<keyword evidence="2" id="KW-1185">Reference proteome</keyword>
<dbReference type="PANTHER" id="PTHR33594">
    <property type="entry name" value="SUPERFAMILY HYDROLASE, PUTATIVE (AFU_ORTHOLOGUE AFUA_1G03035)-RELATED"/>
    <property type="match status" value="1"/>
</dbReference>
<dbReference type="AlphaFoldDB" id="W7YT43"/>
<gene>
    <name evidence="1" type="ORF">JCM16418_1834</name>
</gene>
<dbReference type="PANTHER" id="PTHR33594:SF1">
    <property type="entry name" value="HD_PDEASE DOMAIN-CONTAINING PROTEIN"/>
    <property type="match status" value="1"/>
</dbReference>
<evidence type="ECO:0000313" key="1">
    <source>
        <dbReference type="EMBL" id="GAF07806.1"/>
    </source>
</evidence>
<comment type="caution">
    <text evidence="1">The sequence shown here is derived from an EMBL/GenBank/DDBJ whole genome shotgun (WGS) entry which is preliminary data.</text>
</comment>